<feature type="transmembrane region" description="Helical" evidence="2">
    <location>
        <begin position="603"/>
        <end position="624"/>
    </location>
</feature>
<dbReference type="PANTHER" id="PTHR21662:SF59">
    <property type="entry name" value="RECEPTOR PROTEIN-TYROSINE KINASE"/>
    <property type="match status" value="1"/>
</dbReference>
<keyword evidence="2" id="KW-1133">Transmembrane helix</keyword>
<dbReference type="InterPro" id="IPR000494">
    <property type="entry name" value="Rcpt_L-dom"/>
</dbReference>
<feature type="transmembrane region" description="Helical" evidence="2">
    <location>
        <begin position="742"/>
        <end position="761"/>
    </location>
</feature>
<dbReference type="SUPFAM" id="SSF52058">
    <property type="entry name" value="L domain-like"/>
    <property type="match status" value="1"/>
</dbReference>
<dbReference type="Pfam" id="PF01030">
    <property type="entry name" value="Recep_L_domain"/>
    <property type="match status" value="1"/>
</dbReference>
<evidence type="ECO:0000256" key="1">
    <source>
        <dbReference type="SAM" id="MobiDB-lite"/>
    </source>
</evidence>
<dbReference type="InterPro" id="IPR019422">
    <property type="entry name" value="7TM_GPCR_serpentine_rcpt_Srh"/>
</dbReference>
<feature type="region of interest" description="Disordered" evidence="1">
    <location>
        <begin position="323"/>
        <end position="353"/>
    </location>
</feature>
<dbReference type="InterPro" id="IPR036941">
    <property type="entry name" value="Rcpt_L-dom_sf"/>
</dbReference>
<keyword evidence="2" id="KW-0472">Membrane</keyword>
<name>A0AAE9EW97_CAEBR</name>
<accession>A0AAE9EW97</accession>
<feature type="region of interest" description="Disordered" evidence="1">
    <location>
        <begin position="766"/>
        <end position="796"/>
    </location>
</feature>
<keyword evidence="5" id="KW-1185">Reference proteome</keyword>
<evidence type="ECO:0000259" key="3">
    <source>
        <dbReference type="Pfam" id="PF01030"/>
    </source>
</evidence>
<dbReference type="EMBL" id="CP092624">
    <property type="protein sequence ID" value="UMM32875.1"/>
    <property type="molecule type" value="Genomic_DNA"/>
</dbReference>
<feature type="transmembrane region" description="Helical" evidence="2">
    <location>
        <begin position="706"/>
        <end position="730"/>
    </location>
</feature>
<dbReference type="Pfam" id="PF10318">
    <property type="entry name" value="7TM_GPCR_Srh"/>
    <property type="match status" value="1"/>
</dbReference>
<feature type="transmembrane region" description="Helical" evidence="2">
    <location>
        <begin position="560"/>
        <end position="582"/>
    </location>
</feature>
<evidence type="ECO:0000313" key="4">
    <source>
        <dbReference type="EMBL" id="UMM32875.1"/>
    </source>
</evidence>
<feature type="domain" description="Receptor L-domain" evidence="3">
    <location>
        <begin position="368"/>
        <end position="480"/>
    </location>
</feature>
<protein>
    <recommendedName>
        <fullName evidence="3">Receptor L-domain domain-containing protein</fullName>
    </recommendedName>
</protein>
<dbReference type="InterPro" id="IPR053079">
    <property type="entry name" value="SPS2_domain"/>
</dbReference>
<feature type="transmembrane region" description="Helical" evidence="2">
    <location>
        <begin position="661"/>
        <end position="685"/>
    </location>
</feature>
<dbReference type="AlphaFoldDB" id="A0AAE9EW97"/>
<reference evidence="4 5" key="1">
    <citation type="submission" date="2022-04" db="EMBL/GenBank/DDBJ databases">
        <title>Chromosome-level reference genomes for two strains of Caenorhabditis briggsae: an improved platform for comparative genomics.</title>
        <authorList>
            <person name="Stevens L."/>
            <person name="Andersen E."/>
        </authorList>
    </citation>
    <scope>NUCLEOTIDE SEQUENCE [LARGE SCALE GENOMIC DNA]</scope>
    <source>
        <strain evidence="4">VX34</strain>
        <tissue evidence="4">Whole-organism</tissue>
    </source>
</reference>
<evidence type="ECO:0000313" key="5">
    <source>
        <dbReference type="Proteomes" id="UP000829354"/>
    </source>
</evidence>
<keyword evidence="2" id="KW-0812">Transmembrane</keyword>
<sequence length="892" mass="100255">MCARHGPTQRSRPTWRGSGTPTLTTKRPARQTSEWATEFFSRITNPKITQLNPPEALIQDINNPTAQPKRIHLDQIKKFIEITDPAATSAEDSVESSLQPPVNPTTGSSTPPKNSYRLPTSTHLDANAISNQHAKIPELSSDSPITTDDIPIPPTLTPTTEPHYNLRKNRNAPKHPPMADPVNPNVNVPNPINDGLRPRCQPEIQQELTPELNHASADEELMNIQLDAPMDTPFDLTPEQCQALLERSPSPQTRGASPMEVDVIARPPTERIPTTSPDVDWASLTEQETKPDDIPMVTHEETQEPTVPQSSDTTTTTAVATEPEIKPPAPGMRQHHRPAAPPHAHRIDPDKYLPPGELTQRNIGSFPKCTKVCSFLKIEGLSILKYEDLAEAFENLEVLVGGLKIVDTWFKNVKFLKNLRRIEAISKDLESTNKTTSSSTISGTSPVEIHSNEIMTELGMVNLTTVLTHKFEVSGNKEMMVLNLPKLQTVDCQTPPYEPVISISTNNDDFCMTTEEMKVFVMNNRIEKLYVNYEICQPAGDNTALAGIPMGLLRYLEVPALWITMGIVLIMSYVVCSITAVFENRFHVVCNFSGKSHWNFLRRPWLAFHYIGVILAIISFAYMVPDQKPAKERVFQKLPCLSDYIYEGEVFVVTETGVYHLFMFVFYVFLTILEVSIFAYFLIWYSTQQLRTKSVSRRTFTIQKKFFIALVIQMSVPLVFILLPVFYAWVSFFCDVETTFKPFKMMRIFLIALIAVLAISAHDHHHGGGGSDHHSSSDSGHHHHHGGGGGDHHHHHHHLVSDYSNSNSDSSSSGSSGGIGLGRLLFGGLFRRRNYYPSYYGYGNYNRGYCRVAQFVDYVGQTPRYYCDCPPYPPNYQWNQCVPMANYAYGKK</sequence>
<gene>
    <name evidence="4" type="ORF">L5515_006538</name>
</gene>
<evidence type="ECO:0000256" key="2">
    <source>
        <dbReference type="SAM" id="Phobius"/>
    </source>
</evidence>
<dbReference type="Proteomes" id="UP000829354">
    <property type="component" value="Chromosome V"/>
</dbReference>
<proteinExistence type="predicted"/>
<feature type="compositionally biased region" description="Basic and acidic residues" evidence="1">
    <location>
        <begin position="771"/>
        <end position="780"/>
    </location>
</feature>
<feature type="compositionally biased region" description="Polar residues" evidence="1">
    <location>
        <begin position="95"/>
        <end position="115"/>
    </location>
</feature>
<dbReference type="Gene3D" id="3.80.20.20">
    <property type="entry name" value="Receptor L-domain"/>
    <property type="match status" value="1"/>
</dbReference>
<feature type="region of interest" description="Disordered" evidence="1">
    <location>
        <begin position="87"/>
        <end position="115"/>
    </location>
</feature>
<dbReference type="PANTHER" id="PTHR21662">
    <property type="entry name" value="RECEPTOR PROTEIN-TYROSINE KINASE"/>
    <property type="match status" value="1"/>
</dbReference>
<feature type="compositionally biased region" description="Basic residues" evidence="1">
    <location>
        <begin position="781"/>
        <end position="796"/>
    </location>
</feature>
<organism evidence="4 5">
    <name type="scientific">Caenorhabditis briggsae</name>
    <dbReference type="NCBI Taxonomy" id="6238"/>
    <lineage>
        <taxon>Eukaryota</taxon>
        <taxon>Metazoa</taxon>
        <taxon>Ecdysozoa</taxon>
        <taxon>Nematoda</taxon>
        <taxon>Chromadorea</taxon>
        <taxon>Rhabditida</taxon>
        <taxon>Rhabditina</taxon>
        <taxon>Rhabditomorpha</taxon>
        <taxon>Rhabditoidea</taxon>
        <taxon>Rhabditidae</taxon>
        <taxon>Peloderinae</taxon>
        <taxon>Caenorhabditis</taxon>
    </lineage>
</organism>
<feature type="compositionally biased region" description="Polar residues" evidence="1">
    <location>
        <begin position="8"/>
        <end position="33"/>
    </location>
</feature>
<feature type="region of interest" description="Disordered" evidence="1">
    <location>
        <begin position="1"/>
        <end position="33"/>
    </location>
</feature>